<dbReference type="EMBL" id="VSRR010000152">
    <property type="protein sequence ID" value="MPC11235.1"/>
    <property type="molecule type" value="Genomic_DNA"/>
</dbReference>
<keyword evidence="3" id="KW-1185">Reference proteome</keyword>
<comment type="caution">
    <text evidence="2">The sequence shown here is derived from an EMBL/GenBank/DDBJ whole genome shotgun (WGS) entry which is preliminary data.</text>
</comment>
<evidence type="ECO:0000313" key="3">
    <source>
        <dbReference type="Proteomes" id="UP000324222"/>
    </source>
</evidence>
<evidence type="ECO:0000313" key="2">
    <source>
        <dbReference type="EMBL" id="MPC11235.1"/>
    </source>
</evidence>
<name>A0A5B7CPV8_PORTR</name>
<gene>
    <name evidence="2" type="ORF">E2C01_003897</name>
</gene>
<organism evidence="2 3">
    <name type="scientific">Portunus trituberculatus</name>
    <name type="common">Swimming crab</name>
    <name type="synonym">Neptunus trituberculatus</name>
    <dbReference type="NCBI Taxonomy" id="210409"/>
    <lineage>
        <taxon>Eukaryota</taxon>
        <taxon>Metazoa</taxon>
        <taxon>Ecdysozoa</taxon>
        <taxon>Arthropoda</taxon>
        <taxon>Crustacea</taxon>
        <taxon>Multicrustacea</taxon>
        <taxon>Malacostraca</taxon>
        <taxon>Eumalacostraca</taxon>
        <taxon>Eucarida</taxon>
        <taxon>Decapoda</taxon>
        <taxon>Pleocyemata</taxon>
        <taxon>Brachyura</taxon>
        <taxon>Eubrachyura</taxon>
        <taxon>Portunoidea</taxon>
        <taxon>Portunidae</taxon>
        <taxon>Portuninae</taxon>
        <taxon>Portunus</taxon>
    </lineage>
</organism>
<proteinExistence type="predicted"/>
<reference evidence="2 3" key="1">
    <citation type="submission" date="2019-05" db="EMBL/GenBank/DDBJ databases">
        <title>Another draft genome of Portunus trituberculatus and its Hox gene families provides insights of decapod evolution.</title>
        <authorList>
            <person name="Jeong J.-H."/>
            <person name="Song I."/>
            <person name="Kim S."/>
            <person name="Choi T."/>
            <person name="Kim D."/>
            <person name="Ryu S."/>
            <person name="Kim W."/>
        </authorList>
    </citation>
    <scope>NUCLEOTIDE SEQUENCE [LARGE SCALE GENOMIC DNA]</scope>
    <source>
        <tissue evidence="2">Muscle</tissue>
    </source>
</reference>
<dbReference type="Proteomes" id="UP000324222">
    <property type="component" value="Unassembled WGS sequence"/>
</dbReference>
<feature type="region of interest" description="Disordered" evidence="1">
    <location>
        <begin position="1"/>
        <end position="20"/>
    </location>
</feature>
<protein>
    <submittedName>
        <fullName evidence="2">Uncharacterized protein</fullName>
    </submittedName>
</protein>
<feature type="compositionally biased region" description="Polar residues" evidence="1">
    <location>
        <begin position="76"/>
        <end position="95"/>
    </location>
</feature>
<dbReference type="AlphaFoldDB" id="A0A5B7CPV8"/>
<feature type="compositionally biased region" description="Basic and acidic residues" evidence="1">
    <location>
        <begin position="1"/>
        <end position="11"/>
    </location>
</feature>
<feature type="region of interest" description="Disordered" evidence="1">
    <location>
        <begin position="70"/>
        <end position="95"/>
    </location>
</feature>
<evidence type="ECO:0000256" key="1">
    <source>
        <dbReference type="SAM" id="MobiDB-lite"/>
    </source>
</evidence>
<accession>A0A5B7CPV8</accession>
<sequence length="95" mass="10431">MCNTTKSREDTSGCDETPGDQQLHASISCYSVIPQLPPQSGTTLSSPHIQQSLRSHSKRHILAHLHPGHIWKHSNKQGGSSFPPTPRHTTPLVSF</sequence>